<dbReference type="Pfam" id="PF17164">
    <property type="entry name" value="DUF5122"/>
    <property type="match status" value="4"/>
</dbReference>
<keyword evidence="1 2" id="KW-0732">Signal</keyword>
<dbReference type="Gene3D" id="2.80.10.50">
    <property type="match status" value="2"/>
</dbReference>
<evidence type="ECO:0000256" key="1">
    <source>
        <dbReference type="ARBA" id="ARBA00022729"/>
    </source>
</evidence>
<evidence type="ECO:0000313" key="5">
    <source>
        <dbReference type="Proteomes" id="UP000830552"/>
    </source>
</evidence>
<evidence type="ECO:0000313" key="4">
    <source>
        <dbReference type="EMBL" id="UPQ77346.1"/>
    </source>
</evidence>
<dbReference type="RefSeq" id="WP_248394621.1">
    <property type="nucleotide sequence ID" value="NZ_CP096203.1"/>
</dbReference>
<sequence length="520" mass="56806">MRYRTLVFIFFLSIHCFFGQVLDNTFGTNGKVVYDINSNLAIEKISSMIALNNDKLLVGGSDNVNAYLVKHNSDGTIDTSFQNNGVKQFPFKSIEKILKTSTNEIIVLGTKIGSDGYNNIIVSKMDENGNSVTTFGNNGTLEINFAYQSDDNIFNGELQSDGKIILVGNKSGTPLQSLTEGFVLRLLPNGQFDTSFNNTGLFTIAPINHRHYLFSVSLSPNGKITCSGYLILSTGSNQARMFALRLLPNGNLDTSFAGVGYTYFNVTNQGNSLSRTHMLLSDGSLLMGGYSYSSNNNNVLDNFTIVKLNINGSFDNSFGNNGVVQTLLPNTGGEIKTLKLDPSNNIIASGFTYSVQTGNENFTIMKYNQAGNLDSQFGNSGIVTTDFYGFQDIPYASIITNSTITLAGLASHSNFPADSNFALARYIYNSNLGINEIKIADDYKVFPTVFSDYVNITCKKETALDINLFDSTGKLVYNKINLNCGKDPRLLLSAPSLSGGIYWLKINSANKTSVQKLIKK</sequence>
<organism evidence="4 5">
    <name type="scientific">Chryseobacterium nepalense</name>
    <dbReference type="NCBI Taxonomy" id="1854498"/>
    <lineage>
        <taxon>Bacteria</taxon>
        <taxon>Pseudomonadati</taxon>
        <taxon>Bacteroidota</taxon>
        <taxon>Flavobacteriia</taxon>
        <taxon>Flavobacteriales</taxon>
        <taxon>Weeksellaceae</taxon>
        <taxon>Chryseobacterium group</taxon>
        <taxon>Chryseobacterium</taxon>
    </lineage>
</organism>
<gene>
    <name evidence="4" type="ORF">M0D58_07280</name>
</gene>
<feature type="chain" id="PRO_5046171767" evidence="2">
    <location>
        <begin position="20"/>
        <end position="520"/>
    </location>
</feature>
<reference evidence="4" key="1">
    <citation type="submission" date="2022-04" db="EMBL/GenBank/DDBJ databases">
        <title>Evolutionary, genomic, and biogeographic characterization of Chryseobacterium nepalense represented by a plastic-degrading bacterium AC3.</title>
        <authorList>
            <person name="Yin Z."/>
            <person name="Liu X."/>
            <person name="Wang D."/>
            <person name="Xie Z."/>
        </authorList>
    </citation>
    <scope>NUCLEOTIDE SEQUENCE</scope>
    <source>
        <strain evidence="4">AC3</strain>
    </source>
</reference>
<keyword evidence="5" id="KW-1185">Reference proteome</keyword>
<evidence type="ECO:0000256" key="2">
    <source>
        <dbReference type="SAM" id="SignalP"/>
    </source>
</evidence>
<name>A0ABY4K981_9FLAO</name>
<accession>A0ABY4K981</accession>
<proteinExistence type="predicted"/>
<dbReference type="EMBL" id="CP096203">
    <property type="protein sequence ID" value="UPQ77346.1"/>
    <property type="molecule type" value="Genomic_DNA"/>
</dbReference>
<dbReference type="Pfam" id="PF18962">
    <property type="entry name" value="Por_Secre_tail"/>
    <property type="match status" value="1"/>
</dbReference>
<feature type="signal peptide" evidence="2">
    <location>
        <begin position="1"/>
        <end position="19"/>
    </location>
</feature>
<dbReference type="NCBIfam" id="TIGR02608">
    <property type="entry name" value="delta_60_rpt"/>
    <property type="match status" value="5"/>
</dbReference>
<dbReference type="InterPro" id="IPR026444">
    <property type="entry name" value="Secre_tail"/>
</dbReference>
<dbReference type="SUPFAM" id="SSF101908">
    <property type="entry name" value="Putative isomerase YbhE"/>
    <property type="match status" value="1"/>
</dbReference>
<dbReference type="Proteomes" id="UP000830552">
    <property type="component" value="Chromosome"/>
</dbReference>
<dbReference type="InterPro" id="IPR013431">
    <property type="entry name" value="Delta_60_rpt"/>
</dbReference>
<evidence type="ECO:0000259" key="3">
    <source>
        <dbReference type="Pfam" id="PF18962"/>
    </source>
</evidence>
<feature type="domain" description="Secretion system C-terminal sorting" evidence="3">
    <location>
        <begin position="446"/>
        <end position="518"/>
    </location>
</feature>
<protein>
    <submittedName>
        <fullName evidence="4">T9SS type A sorting domain-containing protein</fullName>
    </submittedName>
</protein>
<dbReference type="NCBIfam" id="TIGR04183">
    <property type="entry name" value="Por_Secre_tail"/>
    <property type="match status" value="1"/>
</dbReference>